<evidence type="ECO:0000256" key="1">
    <source>
        <dbReference type="SAM" id="MobiDB-lite"/>
    </source>
</evidence>
<dbReference type="Pfam" id="PF08811">
    <property type="entry name" value="DUF1800"/>
    <property type="match status" value="1"/>
</dbReference>
<keyword evidence="3" id="KW-1185">Reference proteome</keyword>
<dbReference type="EMBL" id="BOQL01000066">
    <property type="protein sequence ID" value="GIM77092.1"/>
    <property type="molecule type" value="Genomic_DNA"/>
</dbReference>
<dbReference type="RefSeq" id="WP_212993251.1">
    <property type="nucleotide sequence ID" value="NZ_BAABEA010000047.1"/>
</dbReference>
<protein>
    <recommendedName>
        <fullName evidence="4">DUF1800 domain-containing protein</fullName>
    </recommendedName>
</protein>
<comment type="caution">
    <text evidence="2">The sequence shown here is derived from an EMBL/GenBank/DDBJ whole genome shotgun (WGS) entry which is preliminary data.</text>
</comment>
<organism evidence="2 3">
    <name type="scientific">Actinoplanes auranticolor</name>
    <dbReference type="NCBI Taxonomy" id="47988"/>
    <lineage>
        <taxon>Bacteria</taxon>
        <taxon>Bacillati</taxon>
        <taxon>Actinomycetota</taxon>
        <taxon>Actinomycetes</taxon>
        <taxon>Micromonosporales</taxon>
        <taxon>Micromonosporaceae</taxon>
        <taxon>Actinoplanes</taxon>
    </lineage>
</organism>
<feature type="region of interest" description="Disordered" evidence="1">
    <location>
        <begin position="44"/>
        <end position="73"/>
    </location>
</feature>
<evidence type="ECO:0008006" key="4">
    <source>
        <dbReference type="Google" id="ProtNLM"/>
    </source>
</evidence>
<evidence type="ECO:0000313" key="2">
    <source>
        <dbReference type="EMBL" id="GIM77092.1"/>
    </source>
</evidence>
<reference evidence="2" key="1">
    <citation type="submission" date="2021-03" db="EMBL/GenBank/DDBJ databases">
        <title>Whole genome shotgun sequence of Actinoplanes auranticolor NBRC 12245.</title>
        <authorList>
            <person name="Komaki H."/>
            <person name="Tamura T."/>
        </authorList>
    </citation>
    <scope>NUCLEOTIDE SEQUENCE</scope>
    <source>
        <strain evidence="2">NBRC 12245</strain>
    </source>
</reference>
<proteinExistence type="predicted"/>
<dbReference type="Proteomes" id="UP000681340">
    <property type="component" value="Unassembled WGS sequence"/>
</dbReference>
<evidence type="ECO:0000313" key="3">
    <source>
        <dbReference type="Proteomes" id="UP000681340"/>
    </source>
</evidence>
<name>A0A919SRA5_9ACTN</name>
<sequence length="429" mass="45935">MTDRATASHLLRRLTFGPTAAEVDAAARAGIGATLDKVLEPIGRTADLPGLEPGGPPPKGASREEKQKARQAARAQLTTATRWWLARMAAEPGAAEKLTFFWHGHWATSAQKVRSAPLMLAQQQTLRRYGGGPTGPLVRAMLRDPALILWLDGQRNTRRAPNENLARELMELFTLGVGSYGEADVKAGARVLTGWQVDRAAGTAELLPRRHDDAPVTLLGSTGRFDVDSYADLLVRHPAHAPFLAQRLWVRYGSGAAPGPDTAARLIAASRTGTSAMLRALATDPAFAATAGRLVKQPVEWMVGAVRQLRVDVTELPENKQQQILAGLRALGQVPFRPPSVGGWPVGAAWLTTSSARFRLQHGQTLTALAGGAVEELAEAGRDDRVEALARLLVVDGWTDRTAAVLRAAAGEPRRLLALGLASPEYAVH</sequence>
<dbReference type="InterPro" id="IPR014917">
    <property type="entry name" value="DUF1800"/>
</dbReference>
<accession>A0A919SRA5</accession>
<dbReference type="AlphaFoldDB" id="A0A919SRA5"/>
<gene>
    <name evidence="2" type="ORF">Aau02nite_74130</name>
</gene>